<evidence type="ECO:0000256" key="1">
    <source>
        <dbReference type="ARBA" id="ARBA00022737"/>
    </source>
</evidence>
<feature type="region of interest" description="Disordered" evidence="2">
    <location>
        <begin position="391"/>
        <end position="448"/>
    </location>
</feature>
<name>A0A1I0B9S9_9FIRM</name>
<dbReference type="Proteomes" id="UP000199820">
    <property type="component" value="Unassembled WGS sequence"/>
</dbReference>
<keyword evidence="1" id="KW-0677">Repeat</keyword>
<dbReference type="SUPFAM" id="SSF69360">
    <property type="entry name" value="Cell wall binding repeat"/>
    <property type="match status" value="1"/>
</dbReference>
<gene>
    <name evidence="3" type="ORF">SAMN04487771_1003127</name>
</gene>
<dbReference type="STRING" id="1526.SAMN02910262_00631"/>
<dbReference type="AlphaFoldDB" id="A0A1I0B9S9"/>
<dbReference type="Pfam" id="PF01473">
    <property type="entry name" value="Choline_bind_1"/>
    <property type="match status" value="2"/>
</dbReference>
<dbReference type="Pfam" id="PF19127">
    <property type="entry name" value="Choline_bind_3"/>
    <property type="match status" value="1"/>
</dbReference>
<protein>
    <submittedName>
        <fullName evidence="3">Putative cell wall binding repeat-containing protein</fullName>
    </submittedName>
</protein>
<dbReference type="OrthoDB" id="1885789at2"/>
<dbReference type="Gene3D" id="2.10.270.10">
    <property type="entry name" value="Cholin Binding"/>
    <property type="match status" value="1"/>
</dbReference>
<accession>A0A1I0B9S9</accession>
<sequence>MKQRRNSPAEARTQKKTHTSGGRFRRIAAAMLAFGMTFSGIFPGNISLFTAPAYAASRDFTGPDVVCLDGKNREVPGNWEYVGKEWRYRKKDGTYVSSQWLYYQDKWYYADADGYLKTDGRVKLAGHPYYFDEDGAMITGWLLDSEDGRWYRIREDGSMTTGWINAGGYWYLFDPKGRLYMGGRHMADGHLYTFHENGRLAAGSFIRTRFYNLDGIHDPEGDMILYGKRKPPKTEEDKLTEQFSEIPPYWVNRFREDGWQFMWYTDKIYLSAPLTDRGIWYVKYTTDTDYKKIKFTDPEAVRMGFGEYIASVLRRTVKERDKMEEAVVGYDEFASGSSIAPSLPSYFADDENAMAAVMFCGYFDPAVREEMRENSPELAETIEELLRVTPDRKPEEYELSENGGMGFGGFGPASERVDSKATGPAAEGESGDRAQAETGAESSSASTS</sequence>
<feature type="region of interest" description="Disordered" evidence="2">
    <location>
        <begin position="1"/>
        <end position="21"/>
    </location>
</feature>
<proteinExistence type="predicted"/>
<dbReference type="RefSeq" id="WP_074648363.1">
    <property type="nucleotide sequence ID" value="NZ_FOIL01000003.1"/>
</dbReference>
<evidence type="ECO:0000256" key="2">
    <source>
        <dbReference type="SAM" id="MobiDB-lite"/>
    </source>
</evidence>
<feature type="compositionally biased region" description="Low complexity" evidence="2">
    <location>
        <begin position="436"/>
        <end position="448"/>
    </location>
</feature>
<keyword evidence="4" id="KW-1185">Reference proteome</keyword>
<evidence type="ECO:0000313" key="3">
    <source>
        <dbReference type="EMBL" id="SET03180.1"/>
    </source>
</evidence>
<dbReference type="EMBL" id="FOIL01000003">
    <property type="protein sequence ID" value="SET03180.1"/>
    <property type="molecule type" value="Genomic_DNA"/>
</dbReference>
<organism evidence="3 4">
    <name type="scientific">[Clostridium] aminophilum</name>
    <dbReference type="NCBI Taxonomy" id="1526"/>
    <lineage>
        <taxon>Bacteria</taxon>
        <taxon>Bacillati</taxon>
        <taxon>Bacillota</taxon>
        <taxon>Clostridia</taxon>
        <taxon>Lachnospirales</taxon>
        <taxon>Lachnospiraceae</taxon>
    </lineage>
</organism>
<dbReference type="InterPro" id="IPR018337">
    <property type="entry name" value="Cell_wall/Cho-bd_repeat"/>
</dbReference>
<evidence type="ECO:0000313" key="4">
    <source>
        <dbReference type="Proteomes" id="UP000199820"/>
    </source>
</evidence>
<reference evidence="3 4" key="1">
    <citation type="submission" date="2016-10" db="EMBL/GenBank/DDBJ databases">
        <authorList>
            <person name="de Groot N.N."/>
        </authorList>
    </citation>
    <scope>NUCLEOTIDE SEQUENCE [LARGE SCALE GENOMIC DNA]</scope>
    <source>
        <strain evidence="3 4">KH1P1</strain>
    </source>
</reference>